<protein>
    <recommendedName>
        <fullName evidence="1">CFA20 domain-containing protein</fullName>
    </recommendedName>
</protein>
<dbReference type="PANTHER" id="PTHR12458">
    <property type="entry name" value="ORF PROTEIN"/>
    <property type="match status" value="1"/>
</dbReference>
<proteinExistence type="predicted"/>
<name>A0AAD6V7S6_9AGAR</name>
<dbReference type="InterPro" id="IPR040441">
    <property type="entry name" value="CFA20/CFAP20DC"/>
</dbReference>
<dbReference type="EMBL" id="JARJCW010000046">
    <property type="protein sequence ID" value="KAJ7204841.1"/>
    <property type="molecule type" value="Genomic_DNA"/>
</dbReference>
<evidence type="ECO:0000313" key="2">
    <source>
        <dbReference type="EMBL" id="KAJ7204841.1"/>
    </source>
</evidence>
<sequence>MFSNTVQPEIVSLFSSTGSDPLSLFATSCDSTLPSDSFIHLLEDKSSLPAPPPPTVPILPPCREANQNDNESDDSGLSLAQTVLHIQSPTLRTTYIRCPPNLSSHLGLKHPWIHLQVRDMGREWSFEMGLVDRSGRVGVVRLSTFQVNSCLPRCPFSAELCQEPLCESRRFSRQFSCSYFQKQPRLKPSTKPSSPPLLHLPLSFPSISSRPLTAWATVTLHLPALLPHFTSSSLLPRGTEDSPVPMTMPSGSFSHVSYVKVYATCRLRRIWFSQGGPSKQAPWEFELYGDEYR</sequence>
<reference evidence="2" key="1">
    <citation type="submission" date="2023-03" db="EMBL/GenBank/DDBJ databases">
        <title>Massive genome expansion in bonnet fungi (Mycena s.s.) driven by repeated elements and novel gene families across ecological guilds.</title>
        <authorList>
            <consortium name="Lawrence Berkeley National Laboratory"/>
            <person name="Harder C.B."/>
            <person name="Miyauchi S."/>
            <person name="Viragh M."/>
            <person name="Kuo A."/>
            <person name="Thoen E."/>
            <person name="Andreopoulos B."/>
            <person name="Lu D."/>
            <person name="Skrede I."/>
            <person name="Drula E."/>
            <person name="Henrissat B."/>
            <person name="Morin E."/>
            <person name="Kohler A."/>
            <person name="Barry K."/>
            <person name="LaButti K."/>
            <person name="Morin E."/>
            <person name="Salamov A."/>
            <person name="Lipzen A."/>
            <person name="Mereny Z."/>
            <person name="Hegedus B."/>
            <person name="Baldrian P."/>
            <person name="Stursova M."/>
            <person name="Weitz H."/>
            <person name="Taylor A."/>
            <person name="Grigoriev I.V."/>
            <person name="Nagy L.G."/>
            <person name="Martin F."/>
            <person name="Kauserud H."/>
        </authorList>
    </citation>
    <scope>NUCLEOTIDE SEQUENCE</scope>
    <source>
        <strain evidence="2">9144</strain>
    </source>
</reference>
<evidence type="ECO:0000259" key="1">
    <source>
        <dbReference type="Pfam" id="PF05018"/>
    </source>
</evidence>
<evidence type="ECO:0000313" key="3">
    <source>
        <dbReference type="Proteomes" id="UP001219525"/>
    </source>
</evidence>
<dbReference type="Proteomes" id="UP001219525">
    <property type="component" value="Unassembled WGS sequence"/>
</dbReference>
<feature type="domain" description="CFA20" evidence="1">
    <location>
        <begin position="79"/>
        <end position="148"/>
    </location>
</feature>
<keyword evidence="3" id="KW-1185">Reference proteome</keyword>
<dbReference type="Pfam" id="PF05018">
    <property type="entry name" value="CFA20_dom"/>
    <property type="match status" value="1"/>
</dbReference>
<comment type="caution">
    <text evidence="2">The sequence shown here is derived from an EMBL/GenBank/DDBJ whole genome shotgun (WGS) entry which is preliminary data.</text>
</comment>
<dbReference type="InterPro" id="IPR007714">
    <property type="entry name" value="CFA20_dom"/>
</dbReference>
<dbReference type="AlphaFoldDB" id="A0AAD6V7S6"/>
<gene>
    <name evidence="2" type="ORF">GGX14DRAFT_368419</name>
</gene>
<organism evidence="2 3">
    <name type="scientific">Mycena pura</name>
    <dbReference type="NCBI Taxonomy" id="153505"/>
    <lineage>
        <taxon>Eukaryota</taxon>
        <taxon>Fungi</taxon>
        <taxon>Dikarya</taxon>
        <taxon>Basidiomycota</taxon>
        <taxon>Agaricomycotina</taxon>
        <taxon>Agaricomycetes</taxon>
        <taxon>Agaricomycetidae</taxon>
        <taxon>Agaricales</taxon>
        <taxon>Marasmiineae</taxon>
        <taxon>Mycenaceae</taxon>
        <taxon>Mycena</taxon>
    </lineage>
</organism>
<accession>A0AAD6V7S6</accession>